<dbReference type="GO" id="GO:0046933">
    <property type="term" value="F:proton-transporting ATP synthase activity, rotational mechanism"/>
    <property type="evidence" value="ECO:0007669"/>
    <property type="project" value="UniProtKB-UniRule"/>
</dbReference>
<dbReference type="GO" id="GO:0005886">
    <property type="term" value="C:plasma membrane"/>
    <property type="evidence" value="ECO:0007669"/>
    <property type="project" value="UniProtKB-SubCell"/>
</dbReference>
<comment type="subunit">
    <text evidence="13">F-type ATPases have 2 components, F(1) - the catalytic core - and F(0) - the membrane proton channel. F(1) has five subunits: alpha(3), beta(3), gamma(1), delta(1), epsilon(1). F(0) has three main subunits: a(1), b(2) and c(10-14). The alpha and beta chains form an alternating ring which encloses part of the gamma chain. F(1) is attached to F(0) by a central stalk formed by the gamma and epsilon chains, while a peripheral stalk is formed by the delta and b chains.</text>
</comment>
<name>A0A7C3SHX4_9BACT</name>
<comment type="subcellular location">
    <subcellularLocation>
        <location evidence="13">Cell membrane</location>
        <topology evidence="13">Single-pass membrane protein</topology>
    </subcellularLocation>
    <subcellularLocation>
        <location evidence="12">Endomembrane system</location>
        <topology evidence="12">Single-pass membrane protein</topology>
    </subcellularLocation>
</comment>
<keyword evidence="5 13" id="KW-0375">Hydrogen ion transport</keyword>
<protein>
    <recommendedName>
        <fullName evidence="13">ATP synthase subunit b</fullName>
    </recommendedName>
    <alternativeName>
        <fullName evidence="13">ATP synthase F(0) sector subunit b</fullName>
    </alternativeName>
    <alternativeName>
        <fullName evidence="13">ATPase subunit I</fullName>
    </alternativeName>
    <alternativeName>
        <fullName evidence="13">F-type ATPase subunit b</fullName>
        <shortName evidence="13">F-ATPase subunit b</shortName>
    </alternativeName>
</protein>
<evidence type="ECO:0000256" key="10">
    <source>
        <dbReference type="ARBA" id="ARBA00025198"/>
    </source>
</evidence>
<dbReference type="PANTHER" id="PTHR33445">
    <property type="entry name" value="ATP SYNTHASE SUBUNIT B', CHLOROPLASTIC"/>
    <property type="match status" value="1"/>
</dbReference>
<dbReference type="GO" id="GO:0046961">
    <property type="term" value="F:proton-transporting ATPase activity, rotational mechanism"/>
    <property type="evidence" value="ECO:0007669"/>
    <property type="project" value="TreeGrafter"/>
</dbReference>
<dbReference type="InterPro" id="IPR050059">
    <property type="entry name" value="ATP_synthase_B_chain"/>
</dbReference>
<dbReference type="GO" id="GO:0045259">
    <property type="term" value="C:proton-transporting ATP synthase complex"/>
    <property type="evidence" value="ECO:0007669"/>
    <property type="project" value="UniProtKB-KW"/>
</dbReference>
<evidence type="ECO:0000256" key="2">
    <source>
        <dbReference type="ARBA" id="ARBA00022448"/>
    </source>
</evidence>
<evidence type="ECO:0000256" key="3">
    <source>
        <dbReference type="ARBA" id="ARBA00022547"/>
    </source>
</evidence>
<evidence type="ECO:0000256" key="8">
    <source>
        <dbReference type="ARBA" id="ARBA00023136"/>
    </source>
</evidence>
<keyword evidence="3 13" id="KW-0138">CF(0)</keyword>
<dbReference type="GO" id="GO:0012505">
    <property type="term" value="C:endomembrane system"/>
    <property type="evidence" value="ECO:0007669"/>
    <property type="project" value="UniProtKB-SubCell"/>
</dbReference>
<evidence type="ECO:0000256" key="14">
    <source>
        <dbReference type="RuleBase" id="RU003848"/>
    </source>
</evidence>
<feature type="transmembrane region" description="Helical" evidence="13">
    <location>
        <begin position="6"/>
        <end position="27"/>
    </location>
</feature>
<dbReference type="HAMAP" id="MF_01398">
    <property type="entry name" value="ATP_synth_b_bprime"/>
    <property type="match status" value="1"/>
</dbReference>
<gene>
    <name evidence="13" type="primary">atpF</name>
    <name evidence="16" type="ORF">ENV62_01685</name>
</gene>
<dbReference type="AlphaFoldDB" id="A0A7C3SHX4"/>
<dbReference type="InterPro" id="IPR002146">
    <property type="entry name" value="ATP_synth_b/b'su_bac/chlpt"/>
</dbReference>
<evidence type="ECO:0000256" key="7">
    <source>
        <dbReference type="ARBA" id="ARBA00023065"/>
    </source>
</evidence>
<keyword evidence="9 13" id="KW-0066">ATP synthesis</keyword>
<evidence type="ECO:0000256" key="6">
    <source>
        <dbReference type="ARBA" id="ARBA00022989"/>
    </source>
</evidence>
<keyword evidence="4 13" id="KW-0812">Transmembrane</keyword>
<dbReference type="EMBL" id="DTHB01000016">
    <property type="protein sequence ID" value="HGB13941.1"/>
    <property type="molecule type" value="Genomic_DNA"/>
</dbReference>
<keyword evidence="7 13" id="KW-0406">Ion transport</keyword>
<sequence length="142" mass="16323">MIELDWTLFVQIFNFLLLVFLLNMVLFRPLRQGLKTRQGQIAAFEGEIAQLSQGERELLNQVQENLNEARRQGLNQREALRQEGVQAEASLLEKVKQEVDAEWAKVEKKIKEDMAKAREVLQAQVQDFAQALAAKIMGRELS</sequence>
<evidence type="ECO:0000256" key="15">
    <source>
        <dbReference type="SAM" id="Coils"/>
    </source>
</evidence>
<comment type="caution">
    <text evidence="16">The sequence shown here is derived from an EMBL/GenBank/DDBJ whole genome shotgun (WGS) entry which is preliminary data.</text>
</comment>
<evidence type="ECO:0000256" key="9">
    <source>
        <dbReference type="ARBA" id="ARBA00023310"/>
    </source>
</evidence>
<comment type="function">
    <text evidence="10 13">F(1)F(0) ATP synthase produces ATP from ADP in the presence of a proton or sodium gradient. F-type ATPases consist of two structural domains, F(1) containing the extramembraneous catalytic core and F(0) containing the membrane proton channel, linked together by a central stalk and a peripheral stalk. During catalysis, ATP synthesis in the catalytic domain of F(1) is coupled via a rotary mechanism of the central stalk subunits to proton translocation.</text>
</comment>
<dbReference type="PANTHER" id="PTHR33445:SF2">
    <property type="entry name" value="ATP SYNTHASE SUBUNIT B', CHLOROPLASTIC"/>
    <property type="match status" value="1"/>
</dbReference>
<evidence type="ECO:0000256" key="13">
    <source>
        <dbReference type="HAMAP-Rule" id="MF_01398"/>
    </source>
</evidence>
<evidence type="ECO:0000256" key="5">
    <source>
        <dbReference type="ARBA" id="ARBA00022781"/>
    </source>
</evidence>
<accession>A0A7C3SHX4</accession>
<keyword evidence="13" id="KW-1003">Cell membrane</keyword>
<reference evidence="16" key="1">
    <citation type="journal article" date="2020" name="mSystems">
        <title>Genome- and Community-Level Interaction Insights into Carbon Utilization and Element Cycling Functions of Hydrothermarchaeota in Hydrothermal Sediment.</title>
        <authorList>
            <person name="Zhou Z."/>
            <person name="Liu Y."/>
            <person name="Xu W."/>
            <person name="Pan J."/>
            <person name="Luo Z.H."/>
            <person name="Li M."/>
        </authorList>
    </citation>
    <scope>NUCLEOTIDE SEQUENCE [LARGE SCALE GENOMIC DNA]</scope>
    <source>
        <strain evidence="16">SpSt-776</strain>
    </source>
</reference>
<evidence type="ECO:0000256" key="1">
    <source>
        <dbReference type="ARBA" id="ARBA00005513"/>
    </source>
</evidence>
<comment type="function">
    <text evidence="11">Component of the F(0) channel, it forms part of the peripheral stalk, linking F(1) to F(0). The b'-subunit is a diverged and duplicated form of b found in plants and photosynthetic bacteria.</text>
</comment>
<evidence type="ECO:0000313" key="16">
    <source>
        <dbReference type="EMBL" id="HGB13941.1"/>
    </source>
</evidence>
<keyword evidence="2 13" id="KW-0813">Transport</keyword>
<proteinExistence type="inferred from homology"/>
<comment type="similarity">
    <text evidence="1 13 14">Belongs to the ATPase B chain family.</text>
</comment>
<keyword evidence="8 13" id="KW-0472">Membrane</keyword>
<organism evidence="16">
    <name type="scientific">Desulfobacca acetoxidans</name>
    <dbReference type="NCBI Taxonomy" id="60893"/>
    <lineage>
        <taxon>Bacteria</taxon>
        <taxon>Pseudomonadati</taxon>
        <taxon>Thermodesulfobacteriota</taxon>
        <taxon>Desulfobaccia</taxon>
        <taxon>Desulfobaccales</taxon>
        <taxon>Desulfobaccaceae</taxon>
        <taxon>Desulfobacca</taxon>
    </lineage>
</organism>
<keyword evidence="6 13" id="KW-1133">Transmembrane helix</keyword>
<evidence type="ECO:0000256" key="12">
    <source>
        <dbReference type="ARBA" id="ARBA00037847"/>
    </source>
</evidence>
<keyword evidence="15" id="KW-0175">Coiled coil</keyword>
<evidence type="ECO:0000256" key="4">
    <source>
        <dbReference type="ARBA" id="ARBA00022692"/>
    </source>
</evidence>
<evidence type="ECO:0000256" key="11">
    <source>
        <dbReference type="ARBA" id="ARBA00025614"/>
    </source>
</evidence>
<feature type="coiled-coil region" evidence="15">
    <location>
        <begin position="52"/>
        <end position="83"/>
    </location>
</feature>
<dbReference type="Pfam" id="PF00430">
    <property type="entry name" value="ATP-synt_B"/>
    <property type="match status" value="1"/>
</dbReference>